<evidence type="ECO:0000313" key="2">
    <source>
        <dbReference type="EMBL" id="PZG45491.1"/>
    </source>
</evidence>
<comment type="caution">
    <text evidence="2">The sequence shown here is derived from an EMBL/GenBank/DDBJ whole genome shotgun (WGS) entry which is preliminary data.</text>
</comment>
<keyword evidence="3" id="KW-1185">Reference proteome</keyword>
<evidence type="ECO:0000313" key="3">
    <source>
        <dbReference type="Proteomes" id="UP000248544"/>
    </source>
</evidence>
<accession>A0A2W2GAR9</accession>
<gene>
    <name evidence="2" type="ORF">C1I98_15520</name>
</gene>
<dbReference type="Proteomes" id="UP000248544">
    <property type="component" value="Unassembled WGS sequence"/>
</dbReference>
<sequence length="95" mass="9391">MRIGWTTSLRGRSMPVTSVAEVAGRPAGLGPAVARGPGSSASTAPVAAKSSTNARATTGRGGVPGSRSLITVLSLRRATVAACARAATLCTRVEG</sequence>
<dbReference type="AlphaFoldDB" id="A0A2W2GAR9"/>
<protein>
    <submittedName>
        <fullName evidence="2">Uncharacterized protein</fullName>
    </submittedName>
</protein>
<reference evidence="2 3" key="1">
    <citation type="submission" date="2018-01" db="EMBL/GenBank/DDBJ databases">
        <title>Draft genome sequence of Sphaerisporangium sp. 7K107.</title>
        <authorList>
            <person name="Sahin N."/>
            <person name="Saygin H."/>
            <person name="Ay H."/>
        </authorList>
    </citation>
    <scope>NUCLEOTIDE SEQUENCE [LARGE SCALE GENOMIC DNA]</scope>
    <source>
        <strain evidence="2 3">7K107</strain>
    </source>
</reference>
<feature type="compositionally biased region" description="Polar residues" evidence="1">
    <location>
        <begin position="39"/>
        <end position="56"/>
    </location>
</feature>
<evidence type="ECO:0000256" key="1">
    <source>
        <dbReference type="SAM" id="MobiDB-lite"/>
    </source>
</evidence>
<feature type="region of interest" description="Disordered" evidence="1">
    <location>
        <begin position="30"/>
        <end position="65"/>
    </location>
</feature>
<organism evidence="2 3">
    <name type="scientific">Spongiactinospora gelatinilytica</name>
    <dbReference type="NCBI Taxonomy" id="2666298"/>
    <lineage>
        <taxon>Bacteria</taxon>
        <taxon>Bacillati</taxon>
        <taxon>Actinomycetota</taxon>
        <taxon>Actinomycetes</taxon>
        <taxon>Streptosporangiales</taxon>
        <taxon>Streptosporangiaceae</taxon>
        <taxon>Spongiactinospora</taxon>
    </lineage>
</organism>
<name>A0A2W2GAR9_9ACTN</name>
<dbReference type="EMBL" id="POUA01000106">
    <property type="protein sequence ID" value="PZG45491.1"/>
    <property type="molecule type" value="Genomic_DNA"/>
</dbReference>
<proteinExistence type="predicted"/>